<dbReference type="RefSeq" id="WP_068321096.1">
    <property type="nucleotide sequence ID" value="NZ_CP010835.1"/>
</dbReference>
<reference evidence="1 2" key="2">
    <citation type="journal article" date="2016" name="Int. J. Syst. Evol. Microbiol.">
        <title>Pyrococcus kukulkanii sp. nov., a hyperthermophilic, piezophilic archaeon isolated from a deep-sea hydrothermal vent.</title>
        <authorList>
            <person name="Callac N."/>
            <person name="Oger P."/>
            <person name="Lesongeur F."/>
            <person name="Rattray J.E."/>
            <person name="Vannier P."/>
            <person name="Michoud G."/>
            <person name="Beauverger M."/>
            <person name="Gayet N."/>
            <person name="Rouxel O."/>
            <person name="Jebbar M."/>
            <person name="Godfroy A."/>
        </authorList>
    </citation>
    <scope>NUCLEOTIDE SEQUENCE [LARGE SCALE GENOMIC DNA]</scope>
    <source>
        <strain evidence="1 2">NCB100</strain>
    </source>
</reference>
<sequence length="167" mass="19109">MWIDILTYPSTSPPKFPKFRRATFRLEGKRLIFNLRPMGELAFNLEDIKEVNGVTLTLFKPPRRGIKLTLSWGQEVIVSVGRNPLIYDKRDMYKLLRMIFSPLIEGAVAEVNGRVGVLKILDNQVALVTQGNVIPIKPDEIKGEVGEKVRKFLSLLKFLSKENQEKQ</sequence>
<accession>A0A127B8H7</accession>
<evidence type="ECO:0000313" key="1">
    <source>
        <dbReference type="EMBL" id="AMM53671.1"/>
    </source>
</evidence>
<dbReference type="AlphaFoldDB" id="A0A127B8H7"/>
<evidence type="ECO:0000313" key="2">
    <source>
        <dbReference type="Proteomes" id="UP000070587"/>
    </source>
</evidence>
<gene>
    <name evidence="1" type="ORF">TQ32_03645</name>
</gene>
<dbReference type="GeneID" id="28490898"/>
<dbReference type="KEGG" id="pyc:TQ32_03645"/>
<dbReference type="PATRIC" id="fig|1609559.3.peg.758"/>
<name>A0A127B8H7_9EURY</name>
<reference evidence="2" key="1">
    <citation type="submission" date="2015-02" db="EMBL/GenBank/DDBJ databases">
        <title>Pyrococcus kukulkanii sp. nov., a novel hyperthermophilic archaeon isolated from a deep-sea hydrothermal vent at the Guaymas Basin.</title>
        <authorList>
            <person name="Oger P.M."/>
            <person name="Callac N."/>
            <person name="Jebbar M."/>
            <person name="Godfroy A."/>
        </authorList>
    </citation>
    <scope>NUCLEOTIDE SEQUENCE [LARGE SCALE GENOMIC DNA]</scope>
    <source>
        <strain evidence="2">NCB100</strain>
    </source>
</reference>
<organism evidence="1 2">
    <name type="scientific">Pyrococcus kukulkanii</name>
    <dbReference type="NCBI Taxonomy" id="1609559"/>
    <lineage>
        <taxon>Archaea</taxon>
        <taxon>Methanobacteriati</taxon>
        <taxon>Methanobacteriota</taxon>
        <taxon>Thermococci</taxon>
        <taxon>Thermococcales</taxon>
        <taxon>Thermococcaceae</taxon>
        <taxon>Pyrococcus</taxon>
    </lineage>
</organism>
<protein>
    <submittedName>
        <fullName evidence="1">Uncharacterized protein</fullName>
    </submittedName>
</protein>
<proteinExistence type="predicted"/>
<dbReference type="EMBL" id="CP010835">
    <property type="protein sequence ID" value="AMM53671.1"/>
    <property type="molecule type" value="Genomic_DNA"/>
</dbReference>
<dbReference type="Proteomes" id="UP000070587">
    <property type="component" value="Chromosome"/>
</dbReference>
<dbReference type="OrthoDB" id="86310at2157"/>